<dbReference type="GO" id="GO:0001609">
    <property type="term" value="F:G protein-coupled adenosine receptor activity"/>
    <property type="evidence" value="ECO:0007669"/>
    <property type="project" value="UniProtKB-UniRule"/>
</dbReference>
<evidence type="ECO:0000256" key="10">
    <source>
        <dbReference type="ARBA" id="ARBA00023224"/>
    </source>
</evidence>
<keyword evidence="4 11" id="KW-1133">Transmembrane helix</keyword>
<accession>A0AAY4CNG3</accession>
<feature type="domain" description="G-protein coupled receptors family 1 profile" evidence="12">
    <location>
        <begin position="20"/>
        <end position="273"/>
    </location>
</feature>
<reference evidence="13" key="2">
    <citation type="submission" date="2025-08" db="UniProtKB">
        <authorList>
            <consortium name="Ensembl"/>
        </authorList>
    </citation>
    <scope>IDENTIFICATION</scope>
</reference>
<evidence type="ECO:0000256" key="2">
    <source>
        <dbReference type="ARBA" id="ARBA00022475"/>
    </source>
</evidence>
<keyword evidence="7 11" id="KW-1015">Disulfide bond</keyword>
<sequence length="309" mass="34671">MCWVVYTVLEVLVAVACCTGNVLVVWAVQLRQSLQQPTFCFVVSLAVADFLVGALAVPLAVLVDGWVQTSFHVCLLVSSVVLILTQASVLSLLAISVDRYLRVRIPIRYKKVATQRNSWAAVALCWFISCLLGMPPLLGWHNGHALPASANSSAIKCTFLAVVSLPYMVYFNYFGCILVPLVAMTVLYSLLFCNLRWRLRRDVAPGTRAFYVKERRLARSLVLVLALFAVCWMPLHVMNCVLLFAGPQAISHGAVYAGILLSHANSAANPVVYALRIQKIREAYKEIWSQYFLRILRRCRWRNSMEDEE</sequence>
<dbReference type="PRINTS" id="PR00237">
    <property type="entry name" value="GPCRRHODOPSN"/>
</dbReference>
<evidence type="ECO:0000256" key="8">
    <source>
        <dbReference type="ARBA" id="ARBA00023170"/>
    </source>
</evidence>
<dbReference type="InterPro" id="IPR017452">
    <property type="entry name" value="GPCR_Rhodpsn_7TM"/>
</dbReference>
<feature type="transmembrane region" description="Helical" evidence="11">
    <location>
        <begin position="118"/>
        <end position="138"/>
    </location>
</feature>
<evidence type="ECO:0000256" key="3">
    <source>
        <dbReference type="ARBA" id="ARBA00022692"/>
    </source>
</evidence>
<keyword evidence="2 11" id="KW-1003">Cell membrane</keyword>
<evidence type="ECO:0000256" key="9">
    <source>
        <dbReference type="ARBA" id="ARBA00023180"/>
    </source>
</evidence>
<dbReference type="Proteomes" id="UP000694580">
    <property type="component" value="Chromosome 10"/>
</dbReference>
<evidence type="ECO:0000256" key="6">
    <source>
        <dbReference type="ARBA" id="ARBA00023136"/>
    </source>
</evidence>
<gene>
    <name evidence="13" type="primary">ADORA3</name>
</gene>
<comment type="similarity">
    <text evidence="11">Belongs to the G-protein coupled receptor 1 family.</text>
</comment>
<keyword evidence="6 11" id="KW-0472">Membrane</keyword>
<feature type="transmembrane region" description="Helical" evidence="11">
    <location>
        <begin position="216"/>
        <end position="235"/>
    </location>
</feature>
<dbReference type="PANTHER" id="PTHR24246">
    <property type="entry name" value="OLFACTORY RECEPTOR AND ADENOSINE RECEPTOR"/>
    <property type="match status" value="1"/>
</dbReference>
<keyword evidence="3 11" id="KW-0812">Transmembrane</keyword>
<evidence type="ECO:0000256" key="1">
    <source>
        <dbReference type="ARBA" id="ARBA00004651"/>
    </source>
</evidence>
<evidence type="ECO:0000256" key="7">
    <source>
        <dbReference type="ARBA" id="ARBA00023157"/>
    </source>
</evidence>
<feature type="transmembrane region" description="Helical" evidence="11">
    <location>
        <begin position="75"/>
        <end position="97"/>
    </location>
</feature>
<reference evidence="13 14" key="1">
    <citation type="submission" date="2020-06" db="EMBL/GenBank/DDBJ databases">
        <authorList>
            <consortium name="Wellcome Sanger Institute Data Sharing"/>
        </authorList>
    </citation>
    <scope>NUCLEOTIDE SEQUENCE [LARGE SCALE GENOMIC DNA]</scope>
</reference>
<evidence type="ECO:0000256" key="4">
    <source>
        <dbReference type="ARBA" id="ARBA00022989"/>
    </source>
</evidence>
<dbReference type="SMART" id="SM01381">
    <property type="entry name" value="7TM_GPCR_Srsx"/>
    <property type="match status" value="1"/>
</dbReference>
<dbReference type="GeneTree" id="ENSGT01030000234555"/>
<evidence type="ECO:0000313" key="13">
    <source>
        <dbReference type="Ensembl" id="ENSDCDP00010033976.1"/>
    </source>
</evidence>
<dbReference type="PRINTS" id="PR00424">
    <property type="entry name" value="ADENOSINER"/>
</dbReference>
<dbReference type="AlphaFoldDB" id="A0AAY4CNG3"/>
<dbReference type="SUPFAM" id="SSF81321">
    <property type="entry name" value="Family A G protein-coupled receptor-like"/>
    <property type="match status" value="1"/>
</dbReference>
<dbReference type="Gene3D" id="1.20.1070.10">
    <property type="entry name" value="Rhodopsin 7-helix transmembrane proteins"/>
    <property type="match status" value="1"/>
</dbReference>
<keyword evidence="5 11" id="KW-0297">G-protein coupled receptor</keyword>
<dbReference type="InterPro" id="IPR001634">
    <property type="entry name" value="Adenosn_rcpt"/>
</dbReference>
<dbReference type="GO" id="GO:0005886">
    <property type="term" value="C:plasma membrane"/>
    <property type="evidence" value="ECO:0007669"/>
    <property type="project" value="UniProtKB-SubCell"/>
</dbReference>
<evidence type="ECO:0000259" key="12">
    <source>
        <dbReference type="PROSITE" id="PS50262"/>
    </source>
</evidence>
<reference evidence="13" key="3">
    <citation type="submission" date="2025-09" db="UniProtKB">
        <authorList>
            <consortium name="Ensembl"/>
        </authorList>
    </citation>
    <scope>IDENTIFICATION</scope>
</reference>
<keyword evidence="14" id="KW-1185">Reference proteome</keyword>
<evidence type="ECO:0000313" key="14">
    <source>
        <dbReference type="Proteomes" id="UP000694580"/>
    </source>
</evidence>
<keyword evidence="10 11" id="KW-0807">Transducer</keyword>
<name>A0AAY4CNG3_9TELE</name>
<feature type="transmembrane region" description="Helical" evidence="11">
    <location>
        <begin position="255"/>
        <end position="275"/>
    </location>
</feature>
<feature type="transmembrane region" description="Helical" evidence="11">
    <location>
        <begin position="39"/>
        <end position="63"/>
    </location>
</feature>
<proteinExistence type="inferred from homology"/>
<evidence type="ECO:0000256" key="11">
    <source>
        <dbReference type="RuleBase" id="RU201114"/>
    </source>
</evidence>
<dbReference type="GO" id="GO:0045202">
    <property type="term" value="C:synapse"/>
    <property type="evidence" value="ECO:0007669"/>
    <property type="project" value="TreeGrafter"/>
</dbReference>
<comment type="subcellular location">
    <subcellularLocation>
        <location evidence="1 11">Cell membrane</location>
        <topology evidence="1 11">Multi-pass membrane protein</topology>
    </subcellularLocation>
</comment>
<evidence type="ECO:0000256" key="5">
    <source>
        <dbReference type="ARBA" id="ARBA00023040"/>
    </source>
</evidence>
<dbReference type="Pfam" id="PF00001">
    <property type="entry name" value="7tm_1"/>
    <property type="match status" value="1"/>
</dbReference>
<keyword evidence="8 11" id="KW-0675">Receptor</keyword>
<dbReference type="PANTHER" id="PTHR24246:SF54">
    <property type="entry name" value="ADENOSINE RECEPTOR A1-RELATED"/>
    <property type="match status" value="1"/>
</dbReference>
<keyword evidence="9 11" id="KW-0325">Glycoprotein</keyword>
<dbReference type="InterPro" id="IPR000276">
    <property type="entry name" value="GPCR_Rhodpsn"/>
</dbReference>
<dbReference type="Ensembl" id="ENSDCDT00010041998.1">
    <property type="protein sequence ID" value="ENSDCDP00010033976.1"/>
    <property type="gene ID" value="ENSDCDG00010021565.1"/>
</dbReference>
<dbReference type="PROSITE" id="PS00237">
    <property type="entry name" value="G_PROTEIN_RECEP_F1_1"/>
    <property type="match status" value="1"/>
</dbReference>
<dbReference type="GO" id="GO:0030425">
    <property type="term" value="C:dendrite"/>
    <property type="evidence" value="ECO:0007669"/>
    <property type="project" value="TreeGrafter"/>
</dbReference>
<dbReference type="PROSITE" id="PS50262">
    <property type="entry name" value="G_PROTEIN_RECEP_F1_2"/>
    <property type="match status" value="1"/>
</dbReference>
<protein>
    <recommendedName>
        <fullName evidence="12">G-protein coupled receptors family 1 profile domain-containing protein</fullName>
    </recommendedName>
</protein>
<feature type="transmembrane region" description="Helical" evidence="11">
    <location>
        <begin position="6"/>
        <end position="27"/>
    </location>
</feature>
<organism evidence="13 14">
    <name type="scientific">Denticeps clupeoides</name>
    <name type="common">denticle herring</name>
    <dbReference type="NCBI Taxonomy" id="299321"/>
    <lineage>
        <taxon>Eukaryota</taxon>
        <taxon>Metazoa</taxon>
        <taxon>Chordata</taxon>
        <taxon>Craniata</taxon>
        <taxon>Vertebrata</taxon>
        <taxon>Euteleostomi</taxon>
        <taxon>Actinopterygii</taxon>
        <taxon>Neopterygii</taxon>
        <taxon>Teleostei</taxon>
        <taxon>Clupei</taxon>
        <taxon>Clupeiformes</taxon>
        <taxon>Denticipitoidei</taxon>
        <taxon>Denticipitidae</taxon>
        <taxon>Denticeps</taxon>
    </lineage>
</organism>
<feature type="transmembrane region" description="Helical" evidence="11">
    <location>
        <begin position="170"/>
        <end position="195"/>
    </location>
</feature>